<keyword evidence="11" id="KW-0732">Signal</keyword>
<evidence type="ECO:0000313" key="13">
    <source>
        <dbReference type="Proteomes" id="UP000693946"/>
    </source>
</evidence>
<evidence type="ECO:0000256" key="10">
    <source>
        <dbReference type="SAM" id="MobiDB-lite"/>
    </source>
</evidence>
<feature type="region of interest" description="Disordered" evidence="10">
    <location>
        <begin position="532"/>
        <end position="555"/>
    </location>
</feature>
<sequence length="570" mass="63955">MAFTLYSLIQAAVLCVNAVAVLHEERFLSKIGWGVDQSVGGFGDEPGVKAQMMNLVRSVRTVMRVYVHIYRSRKLLKTNVLTCDRLPSLLYLYLKYLGRALTWRTGYLHRTPQKKKKSEAAYTVLRCRLETATLRRFCTAAGYGWDYPDSEFRDIPLCFPEFLCGRLMLMLLTDDNFRLNPAGLVRVCQILKTLQPIDELKKGPFTLQVRVLVYRQTDVGVEVDVCLSATSRSGSLVWESVLTLLSKKRLHRDDRGLTQTGHESRPPDDTNQVELSVLWRTNPLSSWSFSDSSLHRLLSLSPVGLLGCGSQTAPSLWMLSVCLAEIEKHRGVDVVTAPVEVMVQFQEPVPVPGRVTIRFWEMLRDAGQSSALSFHMQQPGATSEEQSSAVESLSGNIDEEAQRGRHCQHPSLLSCRGQHWEEQMYSMKDDSESTWMMDTSSRVYSGPEDISTDPHETLTDTSTLTFVDAHTTDESTENHSLHGVTMVHLKEFVLIDDDDDGDMSLREKTVTDMSVMDGKAADLVRGRLLSTSSGSVSDCKEESVAPEANSTEATTKTARDRRRCCYCTLL</sequence>
<proteinExistence type="inferred from homology"/>
<evidence type="ECO:0000256" key="6">
    <source>
        <dbReference type="ARBA" id="ARBA00022989"/>
    </source>
</evidence>
<evidence type="ECO:0000256" key="2">
    <source>
        <dbReference type="ARBA" id="ARBA00016434"/>
    </source>
</evidence>
<evidence type="ECO:0000256" key="3">
    <source>
        <dbReference type="ARBA" id="ARBA00022448"/>
    </source>
</evidence>
<dbReference type="PANTHER" id="PTHR15858">
    <property type="entry name" value="IMMEDIATE EARLY RESPONSE 3-INTERACTING PROTEIN 1"/>
    <property type="match status" value="1"/>
</dbReference>
<dbReference type="GO" id="GO:0030134">
    <property type="term" value="C:COPII-coated ER to Golgi transport vesicle"/>
    <property type="evidence" value="ECO:0007669"/>
    <property type="project" value="TreeGrafter"/>
</dbReference>
<feature type="signal peptide" evidence="11">
    <location>
        <begin position="1"/>
        <end position="18"/>
    </location>
</feature>
<comment type="function">
    <text evidence="9">Regulator of endoplasmic reticulum secretion that acts as a key determinant of brain size. Required for secretion of extracellular matrix proteins. Required for correct brain development by depositing sufficient extracellular matrix proteins for tissue integrity and the proliferation of neural progenitors. Acts as a regulator of the unfolded protein response (UPR).</text>
</comment>
<dbReference type="AlphaFoldDB" id="A0AAV6QIW2"/>
<feature type="region of interest" description="Disordered" evidence="10">
    <location>
        <begin position="372"/>
        <end position="391"/>
    </location>
</feature>
<dbReference type="GO" id="GO:0000139">
    <property type="term" value="C:Golgi membrane"/>
    <property type="evidence" value="ECO:0007669"/>
    <property type="project" value="TreeGrafter"/>
</dbReference>
<evidence type="ECO:0000256" key="4">
    <source>
        <dbReference type="ARBA" id="ARBA00022692"/>
    </source>
</evidence>
<dbReference type="PANTHER" id="PTHR15858:SF0">
    <property type="entry name" value="IMMEDIATE EARLY RESPONSE 3-INTERACTING PROTEIN 1"/>
    <property type="match status" value="1"/>
</dbReference>
<gene>
    <name evidence="12" type="ORF">JOB18_045577</name>
</gene>
<dbReference type="GO" id="GO:0006888">
    <property type="term" value="P:endoplasmic reticulum to Golgi vesicle-mediated transport"/>
    <property type="evidence" value="ECO:0007669"/>
    <property type="project" value="TreeGrafter"/>
</dbReference>
<feature type="chain" id="PRO_5043439864" description="Immediate early response 3-interacting protein 1" evidence="11">
    <location>
        <begin position="19"/>
        <end position="570"/>
    </location>
</feature>
<dbReference type="EMBL" id="JAGKHQ010000017">
    <property type="protein sequence ID" value="KAG7490952.1"/>
    <property type="molecule type" value="Genomic_DNA"/>
</dbReference>
<dbReference type="Pfam" id="PF08571">
    <property type="entry name" value="Yos1"/>
    <property type="match status" value="1"/>
</dbReference>
<keyword evidence="5" id="KW-0653">Protein transport</keyword>
<dbReference type="GO" id="GO:0015031">
    <property type="term" value="P:protein transport"/>
    <property type="evidence" value="ECO:0007669"/>
    <property type="project" value="UniProtKB-KW"/>
</dbReference>
<keyword evidence="3" id="KW-0813">Transport</keyword>
<reference evidence="12 13" key="1">
    <citation type="journal article" date="2021" name="Sci. Rep.">
        <title>Chromosome anchoring in Senegalese sole (Solea senegalensis) reveals sex-associated markers and genome rearrangements in flatfish.</title>
        <authorList>
            <person name="Guerrero-Cozar I."/>
            <person name="Gomez-Garrido J."/>
            <person name="Berbel C."/>
            <person name="Martinez-Blanch J.F."/>
            <person name="Alioto T."/>
            <person name="Claros M.G."/>
            <person name="Gagnaire P.A."/>
            <person name="Manchado M."/>
        </authorList>
    </citation>
    <scope>NUCLEOTIDE SEQUENCE [LARGE SCALE GENOMIC DNA]</scope>
    <source>
        <strain evidence="12">Sse05_10M</strain>
    </source>
</reference>
<evidence type="ECO:0000256" key="11">
    <source>
        <dbReference type="SAM" id="SignalP"/>
    </source>
</evidence>
<evidence type="ECO:0000256" key="1">
    <source>
        <dbReference type="ARBA" id="ARBA00004370"/>
    </source>
</evidence>
<comment type="caution">
    <text evidence="12">The sequence shown here is derived from an EMBL/GenBank/DDBJ whole genome shotgun (WGS) entry which is preliminary data.</text>
</comment>
<evidence type="ECO:0000256" key="7">
    <source>
        <dbReference type="ARBA" id="ARBA00023136"/>
    </source>
</evidence>
<evidence type="ECO:0000256" key="5">
    <source>
        <dbReference type="ARBA" id="ARBA00022927"/>
    </source>
</evidence>
<organism evidence="12 13">
    <name type="scientific">Solea senegalensis</name>
    <name type="common">Senegalese sole</name>
    <dbReference type="NCBI Taxonomy" id="28829"/>
    <lineage>
        <taxon>Eukaryota</taxon>
        <taxon>Metazoa</taxon>
        <taxon>Chordata</taxon>
        <taxon>Craniata</taxon>
        <taxon>Vertebrata</taxon>
        <taxon>Euteleostomi</taxon>
        <taxon>Actinopterygii</taxon>
        <taxon>Neopterygii</taxon>
        <taxon>Teleostei</taxon>
        <taxon>Neoteleostei</taxon>
        <taxon>Acanthomorphata</taxon>
        <taxon>Carangaria</taxon>
        <taxon>Pleuronectiformes</taxon>
        <taxon>Pleuronectoidei</taxon>
        <taxon>Soleidae</taxon>
        <taxon>Solea</taxon>
    </lineage>
</organism>
<name>A0AAV6QIW2_SOLSE</name>
<evidence type="ECO:0000256" key="9">
    <source>
        <dbReference type="ARBA" id="ARBA00045999"/>
    </source>
</evidence>
<dbReference type="InterPro" id="IPR013880">
    <property type="entry name" value="Yos1"/>
</dbReference>
<evidence type="ECO:0000256" key="8">
    <source>
        <dbReference type="ARBA" id="ARBA00024203"/>
    </source>
</evidence>
<comment type="subcellular location">
    <subcellularLocation>
        <location evidence="1">Membrane</location>
    </subcellularLocation>
</comment>
<evidence type="ECO:0000313" key="12">
    <source>
        <dbReference type="EMBL" id="KAG7490952.1"/>
    </source>
</evidence>
<keyword evidence="4" id="KW-0812">Transmembrane</keyword>
<keyword evidence="6" id="KW-1133">Transmembrane helix</keyword>
<dbReference type="GO" id="GO:0005789">
    <property type="term" value="C:endoplasmic reticulum membrane"/>
    <property type="evidence" value="ECO:0007669"/>
    <property type="project" value="TreeGrafter"/>
</dbReference>
<keyword evidence="7" id="KW-0472">Membrane</keyword>
<protein>
    <recommendedName>
        <fullName evidence="2">Immediate early response 3-interacting protein 1</fullName>
    </recommendedName>
</protein>
<comment type="similarity">
    <text evidence="8">Belongs to the YOS1 family.</text>
</comment>
<keyword evidence="13" id="KW-1185">Reference proteome</keyword>
<accession>A0AAV6QIW2</accession>
<dbReference type="Proteomes" id="UP000693946">
    <property type="component" value="Linkage Group LG5"/>
</dbReference>